<dbReference type="PANTHER" id="PTHR43065:SF52">
    <property type="entry name" value="SENSOR PROTEIN KINASE PILS"/>
    <property type="match status" value="1"/>
</dbReference>
<name>A0ABU9X8H7_9GAMM</name>
<keyword evidence="4" id="KW-0472">Membrane</keyword>
<accession>A0ABU9X8H7</accession>
<dbReference type="InterPro" id="IPR000014">
    <property type="entry name" value="PAS"/>
</dbReference>
<dbReference type="Pfam" id="PF02518">
    <property type="entry name" value="HATPase_c"/>
    <property type="match status" value="1"/>
</dbReference>
<dbReference type="PROSITE" id="PS50109">
    <property type="entry name" value="HIS_KIN"/>
    <property type="match status" value="1"/>
</dbReference>
<keyword evidence="7" id="KW-1185">Reference proteome</keyword>
<protein>
    <recommendedName>
        <fullName evidence="2">histidine kinase</fullName>
        <ecNumber evidence="2">2.7.13.3</ecNumber>
    </recommendedName>
</protein>
<dbReference type="RefSeq" id="WP_299219235.1">
    <property type="nucleotide sequence ID" value="NZ_JBDGHN010000002.1"/>
</dbReference>
<dbReference type="EMBL" id="JBDGHN010000002">
    <property type="protein sequence ID" value="MEN2751523.1"/>
    <property type="molecule type" value="Genomic_DNA"/>
</dbReference>
<keyword evidence="4" id="KW-0812">Transmembrane</keyword>
<dbReference type="GO" id="GO:0005524">
    <property type="term" value="F:ATP binding"/>
    <property type="evidence" value="ECO:0007669"/>
    <property type="project" value="UniProtKB-KW"/>
</dbReference>
<dbReference type="SMART" id="SM00388">
    <property type="entry name" value="HisKA"/>
    <property type="match status" value="1"/>
</dbReference>
<dbReference type="SMART" id="SM00387">
    <property type="entry name" value="HATPase_c"/>
    <property type="match status" value="1"/>
</dbReference>
<keyword evidence="6" id="KW-0547">Nucleotide-binding</keyword>
<dbReference type="InterPro" id="IPR003661">
    <property type="entry name" value="HisK_dim/P_dom"/>
</dbReference>
<evidence type="ECO:0000256" key="1">
    <source>
        <dbReference type="ARBA" id="ARBA00000085"/>
    </source>
</evidence>
<gene>
    <name evidence="6" type="ORF">AAIR29_07740</name>
</gene>
<evidence type="ECO:0000313" key="7">
    <source>
        <dbReference type="Proteomes" id="UP001461960"/>
    </source>
</evidence>
<dbReference type="Pfam" id="PF25323">
    <property type="entry name" value="6TM_PilS"/>
    <property type="match status" value="1"/>
</dbReference>
<feature type="transmembrane region" description="Helical" evidence="4">
    <location>
        <begin position="171"/>
        <end position="188"/>
    </location>
</feature>
<sequence>MKSAFKTINVILQTLKQDNTLPVSQLRKLGIIYNGYRLVVSAFLLLMAYANIKADTDLLLLSLLQQTALGFYVILSLILLSLFLVATKQLQRQLVFGLGIDVIVLSLLLYTNGAPDLQLAMLYMVVVAASFMLLRSSQALVITLLAILFVIYQQFFHAIANSMSLTNLGDALLMSASFLAVGFLSWSISQRLVHVERFITRQAEEVERLNTINQEVISQMLNGIMVIDKQHIVLANHATYQLLGIPETEASPFKEVPTNYRDSKPTLRQQQRNFKNHHNPLYAFQQALAHQHRALLNSCLSVPTNQSRNFVYELPEAATASITNKLRVQVIPLEDDSQLILLEDLRREQANAQQLKLASLGQLTASIAHEIRNPLAAISQASQLLLEDMNDVADADESHSQTAMNTSGNNELYKMIFAQTKRVNRIIEDVLKLSRQQRSNKQTIELGTWMPQFLENYFRGNDIFLHDISHPVIQFDNHQLEQILINLINNGLRYCGLVHPHAYAEVEIYCVQNDVIIDVLNEGEKIAPADVERLFDPFFTTDKAGTGLGLYLSQAFSEANHARLLYVAEHEKTCFRLITPMGSCSEVVWDDED</sequence>
<feature type="domain" description="Histidine kinase" evidence="5">
    <location>
        <begin position="366"/>
        <end position="583"/>
    </location>
</feature>
<reference evidence="6 7" key="1">
    <citation type="submission" date="2024-05" db="EMBL/GenBank/DDBJ databases">
        <authorList>
            <person name="Kim H.-Y."/>
            <person name="Kim E."/>
            <person name="Cai Y."/>
            <person name="Yang S.-M."/>
            <person name="Lee W."/>
        </authorList>
    </citation>
    <scope>NUCLEOTIDE SEQUENCE [LARGE SCALE GENOMIC DNA]</scope>
    <source>
        <strain evidence="6 7">FBL11</strain>
    </source>
</reference>
<evidence type="ECO:0000256" key="2">
    <source>
        <dbReference type="ARBA" id="ARBA00012438"/>
    </source>
</evidence>
<evidence type="ECO:0000259" key="5">
    <source>
        <dbReference type="PROSITE" id="PS50109"/>
    </source>
</evidence>
<evidence type="ECO:0000256" key="3">
    <source>
        <dbReference type="ARBA" id="ARBA00022553"/>
    </source>
</evidence>
<dbReference type="Pfam" id="PF13188">
    <property type="entry name" value="PAS_8"/>
    <property type="match status" value="1"/>
</dbReference>
<dbReference type="InterPro" id="IPR004358">
    <property type="entry name" value="Sig_transdc_His_kin-like_C"/>
</dbReference>
<dbReference type="EC" id="2.7.13.3" evidence="2"/>
<dbReference type="Pfam" id="PF00512">
    <property type="entry name" value="HisKA"/>
    <property type="match status" value="1"/>
</dbReference>
<feature type="transmembrane region" description="Helical" evidence="4">
    <location>
        <begin position="117"/>
        <end position="134"/>
    </location>
</feature>
<comment type="caution">
    <text evidence="6">The sequence shown here is derived from an EMBL/GenBank/DDBJ whole genome shotgun (WGS) entry which is preliminary data.</text>
</comment>
<evidence type="ECO:0000256" key="4">
    <source>
        <dbReference type="SAM" id="Phobius"/>
    </source>
</evidence>
<keyword evidence="6" id="KW-0067">ATP-binding</keyword>
<dbReference type="PANTHER" id="PTHR43065">
    <property type="entry name" value="SENSOR HISTIDINE KINASE"/>
    <property type="match status" value="1"/>
</dbReference>
<organism evidence="6 7">
    <name type="scientific">Psychrobacter saeujeotis</name>
    <dbReference type="NCBI Taxonomy" id="3143436"/>
    <lineage>
        <taxon>Bacteria</taxon>
        <taxon>Pseudomonadati</taxon>
        <taxon>Pseudomonadota</taxon>
        <taxon>Gammaproteobacteria</taxon>
        <taxon>Moraxellales</taxon>
        <taxon>Moraxellaceae</taxon>
        <taxon>Psychrobacter</taxon>
    </lineage>
</organism>
<feature type="transmembrane region" description="Helical" evidence="4">
    <location>
        <begin position="69"/>
        <end position="87"/>
    </location>
</feature>
<evidence type="ECO:0000313" key="6">
    <source>
        <dbReference type="EMBL" id="MEN2751523.1"/>
    </source>
</evidence>
<feature type="transmembrane region" description="Helical" evidence="4">
    <location>
        <begin position="139"/>
        <end position="159"/>
    </location>
</feature>
<feature type="transmembrane region" description="Helical" evidence="4">
    <location>
        <begin position="31"/>
        <end position="49"/>
    </location>
</feature>
<dbReference type="Gene3D" id="3.30.565.10">
    <property type="entry name" value="Histidine kinase-like ATPase, C-terminal domain"/>
    <property type="match status" value="1"/>
</dbReference>
<dbReference type="InterPro" id="IPR036890">
    <property type="entry name" value="HATPase_C_sf"/>
</dbReference>
<dbReference type="PRINTS" id="PR00344">
    <property type="entry name" value="BCTRLSENSOR"/>
</dbReference>
<dbReference type="Gene3D" id="1.10.287.130">
    <property type="match status" value="1"/>
</dbReference>
<keyword evidence="4" id="KW-1133">Transmembrane helix</keyword>
<dbReference type="SUPFAM" id="SSF47384">
    <property type="entry name" value="Homodimeric domain of signal transducing histidine kinase"/>
    <property type="match status" value="1"/>
</dbReference>
<dbReference type="InterPro" id="IPR005467">
    <property type="entry name" value="His_kinase_dom"/>
</dbReference>
<feature type="transmembrane region" description="Helical" evidence="4">
    <location>
        <begin position="94"/>
        <end position="111"/>
    </location>
</feature>
<dbReference type="CDD" id="cd00082">
    <property type="entry name" value="HisKA"/>
    <property type="match status" value="1"/>
</dbReference>
<dbReference type="SUPFAM" id="SSF55874">
    <property type="entry name" value="ATPase domain of HSP90 chaperone/DNA topoisomerase II/histidine kinase"/>
    <property type="match status" value="1"/>
</dbReference>
<proteinExistence type="predicted"/>
<dbReference type="InterPro" id="IPR003594">
    <property type="entry name" value="HATPase_dom"/>
</dbReference>
<keyword evidence="3" id="KW-0597">Phosphoprotein</keyword>
<dbReference type="InterPro" id="IPR036097">
    <property type="entry name" value="HisK_dim/P_sf"/>
</dbReference>
<dbReference type="Proteomes" id="UP001461960">
    <property type="component" value="Unassembled WGS sequence"/>
</dbReference>
<dbReference type="Gene3D" id="3.30.450.20">
    <property type="entry name" value="PAS domain"/>
    <property type="match status" value="1"/>
</dbReference>
<comment type="catalytic activity">
    <reaction evidence="1">
        <text>ATP + protein L-histidine = ADP + protein N-phospho-L-histidine.</text>
        <dbReference type="EC" id="2.7.13.3"/>
    </reaction>
</comment>